<dbReference type="CDD" id="cd22678">
    <property type="entry name" value="FHA_PP2C70-like"/>
    <property type="match status" value="1"/>
</dbReference>
<dbReference type="OMA" id="CTSVDEM"/>
<evidence type="ECO:0000259" key="10">
    <source>
        <dbReference type="PROSITE" id="PS51746"/>
    </source>
</evidence>
<dbReference type="EMBL" id="JABCRI010000008">
    <property type="protein sequence ID" value="KAF8401671.1"/>
    <property type="molecule type" value="Genomic_DNA"/>
</dbReference>
<gene>
    <name evidence="11" type="ORF">HHK36_012617</name>
</gene>
<dbReference type="InterPro" id="IPR000222">
    <property type="entry name" value="PP2C_BS"/>
</dbReference>
<dbReference type="Pfam" id="PF00481">
    <property type="entry name" value="PP2C"/>
    <property type="match status" value="1"/>
</dbReference>
<evidence type="ECO:0000313" key="11">
    <source>
        <dbReference type="EMBL" id="KAF8401671.1"/>
    </source>
</evidence>
<keyword evidence="8" id="KW-0464">Manganese</keyword>
<dbReference type="Gene3D" id="3.60.40.10">
    <property type="entry name" value="PPM-type phosphatase domain"/>
    <property type="match status" value="1"/>
</dbReference>
<proteinExistence type="predicted"/>
<dbReference type="Gene3D" id="2.60.200.20">
    <property type="match status" value="1"/>
</dbReference>
<dbReference type="PROSITE" id="PS01032">
    <property type="entry name" value="PPM_1"/>
    <property type="match status" value="1"/>
</dbReference>
<dbReference type="GO" id="GO:0004722">
    <property type="term" value="F:protein serine/threonine phosphatase activity"/>
    <property type="evidence" value="ECO:0007669"/>
    <property type="project" value="UniProtKB-EC"/>
</dbReference>
<dbReference type="EC" id="3.1.3.16" evidence="3"/>
<evidence type="ECO:0000256" key="7">
    <source>
        <dbReference type="ARBA" id="ARBA00022912"/>
    </source>
</evidence>
<keyword evidence="4" id="KW-0479">Metal-binding</keyword>
<evidence type="ECO:0000256" key="4">
    <source>
        <dbReference type="ARBA" id="ARBA00022723"/>
    </source>
</evidence>
<feature type="domain" description="PPM-type phosphatase" evidence="10">
    <location>
        <begin position="254"/>
        <end position="362"/>
    </location>
</feature>
<keyword evidence="5" id="KW-0378">Hydrolase</keyword>
<evidence type="ECO:0000313" key="12">
    <source>
        <dbReference type="Proteomes" id="UP000655225"/>
    </source>
</evidence>
<evidence type="ECO:0000256" key="2">
    <source>
        <dbReference type="ARBA" id="ARBA00001946"/>
    </source>
</evidence>
<evidence type="ECO:0000256" key="8">
    <source>
        <dbReference type="ARBA" id="ARBA00023211"/>
    </source>
</evidence>
<dbReference type="InterPro" id="IPR000253">
    <property type="entry name" value="FHA_dom"/>
</dbReference>
<dbReference type="GO" id="GO:0046872">
    <property type="term" value="F:metal ion binding"/>
    <property type="evidence" value="ECO:0007669"/>
    <property type="project" value="UniProtKB-KW"/>
</dbReference>
<comment type="caution">
    <text evidence="11">The sequence shown here is derived from an EMBL/GenBank/DDBJ whole genome shotgun (WGS) entry which is preliminary data.</text>
</comment>
<evidence type="ECO:0000256" key="1">
    <source>
        <dbReference type="ARBA" id="ARBA00001936"/>
    </source>
</evidence>
<dbReference type="AlphaFoldDB" id="A0A835DFV1"/>
<accession>A0A835DFV1</accession>
<dbReference type="PROSITE" id="PS50006">
    <property type="entry name" value="FHA_DOMAIN"/>
    <property type="match status" value="1"/>
</dbReference>
<dbReference type="InterPro" id="IPR008984">
    <property type="entry name" value="SMAD_FHA_dom_sf"/>
</dbReference>
<dbReference type="PROSITE" id="PS51746">
    <property type="entry name" value="PPM_2"/>
    <property type="match status" value="1"/>
</dbReference>
<evidence type="ECO:0000256" key="6">
    <source>
        <dbReference type="ARBA" id="ARBA00022842"/>
    </source>
</evidence>
<protein>
    <recommendedName>
        <fullName evidence="3">protein-serine/threonine phosphatase</fullName>
        <ecNumber evidence="3">3.1.3.16</ecNumber>
    </recommendedName>
</protein>
<keyword evidence="6" id="KW-0460">Magnesium</keyword>
<comment type="cofactor">
    <cofactor evidence="1">
        <name>Mn(2+)</name>
        <dbReference type="ChEBI" id="CHEBI:29035"/>
    </cofactor>
</comment>
<dbReference type="FunFam" id="2.60.200.20:FF:000035">
    <property type="entry name" value="Protein phosphatase 2C 70"/>
    <property type="match status" value="1"/>
</dbReference>
<dbReference type="SMART" id="SM00240">
    <property type="entry name" value="FHA"/>
    <property type="match status" value="1"/>
</dbReference>
<dbReference type="OrthoDB" id="420076at2759"/>
<reference evidence="11 12" key="1">
    <citation type="submission" date="2020-04" db="EMBL/GenBank/DDBJ databases">
        <title>Plant Genome Project.</title>
        <authorList>
            <person name="Zhang R.-G."/>
        </authorList>
    </citation>
    <scope>NUCLEOTIDE SEQUENCE [LARGE SCALE GENOMIC DNA]</scope>
    <source>
        <strain evidence="11">YNK0</strain>
        <tissue evidence="11">Leaf</tissue>
    </source>
</reference>
<dbReference type="InterPro" id="IPR036457">
    <property type="entry name" value="PPM-type-like_dom_sf"/>
</dbReference>
<keyword evidence="12" id="KW-1185">Reference proteome</keyword>
<keyword evidence="7" id="KW-0904">Protein phosphatase</keyword>
<dbReference type="Proteomes" id="UP000655225">
    <property type="component" value="Unassembled WGS sequence"/>
</dbReference>
<evidence type="ECO:0000256" key="5">
    <source>
        <dbReference type="ARBA" id="ARBA00022801"/>
    </source>
</evidence>
<dbReference type="Pfam" id="PF00498">
    <property type="entry name" value="FHA"/>
    <property type="match status" value="1"/>
</dbReference>
<feature type="domain" description="FHA" evidence="9">
    <location>
        <begin position="158"/>
        <end position="209"/>
    </location>
</feature>
<organism evidence="11 12">
    <name type="scientific">Tetracentron sinense</name>
    <name type="common">Spur-leaf</name>
    <dbReference type="NCBI Taxonomy" id="13715"/>
    <lineage>
        <taxon>Eukaryota</taxon>
        <taxon>Viridiplantae</taxon>
        <taxon>Streptophyta</taxon>
        <taxon>Embryophyta</taxon>
        <taxon>Tracheophyta</taxon>
        <taxon>Spermatophyta</taxon>
        <taxon>Magnoliopsida</taxon>
        <taxon>Trochodendrales</taxon>
        <taxon>Trochodendraceae</taxon>
        <taxon>Tetracentron</taxon>
    </lineage>
</organism>
<comment type="cofactor">
    <cofactor evidence="2">
        <name>Mg(2+)</name>
        <dbReference type="ChEBI" id="CHEBI:18420"/>
    </cofactor>
</comment>
<dbReference type="InterPro" id="IPR001932">
    <property type="entry name" value="PPM-type_phosphatase-like_dom"/>
</dbReference>
<dbReference type="SUPFAM" id="SSF49879">
    <property type="entry name" value="SMAD/FHA domain"/>
    <property type="match status" value="1"/>
</dbReference>
<evidence type="ECO:0000259" key="9">
    <source>
        <dbReference type="PROSITE" id="PS50006"/>
    </source>
</evidence>
<dbReference type="SUPFAM" id="SSF81606">
    <property type="entry name" value="PP2C-like"/>
    <property type="match status" value="1"/>
</dbReference>
<name>A0A835DFV1_TETSI</name>
<sequence length="362" mass="39660">MAMAMVGDLERPLISEDLDLVPNQNNELVRDFDLEGSCFQTEGFSSPRTHGLVYKQRLPTADAHLTQDVISDPSEDLLVGHTFKHTLVANHLFEERKHARKEDLSYGLTFGSDNDIYQESAANNIADQRSSLILEVISGPSCGLRCSLQSTNTSRLPLTLGRVSPSDLLLNDSEVSGKHALINWNLNKRKWELVDMGSLNGTLLNSQAVPHPDSGSRSWSEPIELASGDIITVGTKSKISVQIIAQAERRLPFGVGMASDPMAVRRGGKKLPMEDVCYYQWPLPGVEQFGLFGICDGHGGAGAAKSASKILPEMVSNILSESGKRERVLSLCDASDVLRDAFSKTEASLNHQYEVFSPIFVY</sequence>
<evidence type="ECO:0000256" key="3">
    <source>
        <dbReference type="ARBA" id="ARBA00013081"/>
    </source>
</evidence>